<evidence type="ECO:0000256" key="5">
    <source>
        <dbReference type="SAM" id="Phobius"/>
    </source>
</evidence>
<keyword evidence="3 5" id="KW-1133">Transmembrane helix</keyword>
<dbReference type="InterPro" id="IPR050598">
    <property type="entry name" value="AminoAcid_Transporter"/>
</dbReference>
<keyword evidence="4 5" id="KW-0472">Membrane</keyword>
<keyword evidence="2 5" id="KW-0812">Transmembrane</keyword>
<organism evidence="6">
    <name type="scientific">mine drainage metagenome</name>
    <dbReference type="NCBI Taxonomy" id="410659"/>
    <lineage>
        <taxon>unclassified sequences</taxon>
        <taxon>metagenomes</taxon>
        <taxon>ecological metagenomes</taxon>
    </lineage>
</organism>
<sequence length="121" mass="12381">MTQADAWGERMPRTVGPWSAAAVVVGITIGSGIFRVPATIAGELRAPGAAMLCWLLGGLVALCGALSVAELAAALPRSGGIFAYLLESYGPLPAFLFGWTELAVVRAAALGATATIFAEYL</sequence>
<dbReference type="InterPro" id="IPR002293">
    <property type="entry name" value="AA/rel_permease1"/>
</dbReference>
<evidence type="ECO:0000256" key="2">
    <source>
        <dbReference type="ARBA" id="ARBA00022692"/>
    </source>
</evidence>
<evidence type="ECO:0000256" key="3">
    <source>
        <dbReference type="ARBA" id="ARBA00022989"/>
    </source>
</evidence>
<comment type="subcellular location">
    <subcellularLocation>
        <location evidence="1">Membrane</location>
        <topology evidence="1">Multi-pass membrane protein</topology>
    </subcellularLocation>
</comment>
<gene>
    <name evidence="6" type="ORF">B1B_10918</name>
</gene>
<reference evidence="6" key="1">
    <citation type="submission" date="2013-08" db="EMBL/GenBank/DDBJ databases">
        <authorList>
            <person name="Mendez C."/>
            <person name="Richter M."/>
            <person name="Ferrer M."/>
            <person name="Sanchez J."/>
        </authorList>
    </citation>
    <scope>NUCLEOTIDE SEQUENCE</scope>
</reference>
<feature type="transmembrane region" description="Helical" evidence="5">
    <location>
        <begin position="20"/>
        <end position="40"/>
    </location>
</feature>
<dbReference type="AlphaFoldDB" id="T0ZTW1"/>
<dbReference type="GO" id="GO:0015179">
    <property type="term" value="F:L-amino acid transmembrane transporter activity"/>
    <property type="evidence" value="ECO:0007669"/>
    <property type="project" value="TreeGrafter"/>
</dbReference>
<feature type="transmembrane region" description="Helical" evidence="5">
    <location>
        <begin position="95"/>
        <end position="118"/>
    </location>
</feature>
<feature type="transmembrane region" description="Helical" evidence="5">
    <location>
        <begin position="52"/>
        <end position="75"/>
    </location>
</feature>
<reference evidence="6" key="2">
    <citation type="journal article" date="2014" name="ISME J.">
        <title>Microbial stratification in low pH oxic and suboxic macroscopic growths along an acid mine drainage.</title>
        <authorList>
            <person name="Mendez-Garcia C."/>
            <person name="Mesa V."/>
            <person name="Sprenger R.R."/>
            <person name="Richter M."/>
            <person name="Diez M.S."/>
            <person name="Solano J."/>
            <person name="Bargiela R."/>
            <person name="Golyshina O.V."/>
            <person name="Manteca A."/>
            <person name="Ramos J.L."/>
            <person name="Gallego J.R."/>
            <person name="Llorente I."/>
            <person name="Martins Dos Santos V.A."/>
            <person name="Jensen O.N."/>
            <person name="Pelaez A.I."/>
            <person name="Sanchez J."/>
            <person name="Ferrer M."/>
        </authorList>
    </citation>
    <scope>NUCLEOTIDE SEQUENCE</scope>
</reference>
<dbReference type="EMBL" id="AUZY01007055">
    <property type="protein sequence ID" value="EQD51701.1"/>
    <property type="molecule type" value="Genomic_DNA"/>
</dbReference>
<comment type="caution">
    <text evidence="6">The sequence shown here is derived from an EMBL/GenBank/DDBJ whole genome shotgun (WGS) entry which is preliminary data.</text>
</comment>
<dbReference type="PANTHER" id="PTHR11785">
    <property type="entry name" value="AMINO ACID TRANSPORTER"/>
    <property type="match status" value="1"/>
</dbReference>
<dbReference type="Pfam" id="PF13520">
    <property type="entry name" value="AA_permease_2"/>
    <property type="match status" value="1"/>
</dbReference>
<evidence type="ECO:0000256" key="4">
    <source>
        <dbReference type="ARBA" id="ARBA00023136"/>
    </source>
</evidence>
<proteinExistence type="predicted"/>
<dbReference type="GO" id="GO:0016020">
    <property type="term" value="C:membrane"/>
    <property type="evidence" value="ECO:0007669"/>
    <property type="project" value="UniProtKB-SubCell"/>
</dbReference>
<dbReference type="Gene3D" id="1.20.1740.10">
    <property type="entry name" value="Amino acid/polyamine transporter I"/>
    <property type="match status" value="1"/>
</dbReference>
<evidence type="ECO:0000313" key="6">
    <source>
        <dbReference type="EMBL" id="EQD51701.1"/>
    </source>
</evidence>
<dbReference type="PANTHER" id="PTHR11785:SF512">
    <property type="entry name" value="SOBREMESA, ISOFORM B"/>
    <property type="match status" value="1"/>
</dbReference>
<feature type="non-terminal residue" evidence="6">
    <location>
        <position position="121"/>
    </location>
</feature>
<name>T0ZTW1_9ZZZZ</name>
<accession>T0ZTW1</accession>
<protein>
    <submittedName>
        <fullName evidence="6">Amino acid transporter</fullName>
    </submittedName>
</protein>
<evidence type="ECO:0000256" key="1">
    <source>
        <dbReference type="ARBA" id="ARBA00004141"/>
    </source>
</evidence>